<organism evidence="1 2">
    <name type="scientific">Staurois parvus</name>
    <dbReference type="NCBI Taxonomy" id="386267"/>
    <lineage>
        <taxon>Eukaryota</taxon>
        <taxon>Metazoa</taxon>
        <taxon>Chordata</taxon>
        <taxon>Craniata</taxon>
        <taxon>Vertebrata</taxon>
        <taxon>Euteleostomi</taxon>
        <taxon>Amphibia</taxon>
        <taxon>Batrachia</taxon>
        <taxon>Anura</taxon>
        <taxon>Neobatrachia</taxon>
        <taxon>Ranoidea</taxon>
        <taxon>Ranidae</taxon>
        <taxon>Staurois</taxon>
    </lineage>
</organism>
<evidence type="ECO:0000313" key="1">
    <source>
        <dbReference type="EMBL" id="CAI9561859.1"/>
    </source>
</evidence>
<comment type="caution">
    <text evidence="1">The sequence shown here is derived from an EMBL/GenBank/DDBJ whole genome shotgun (WGS) entry which is preliminary data.</text>
</comment>
<protein>
    <submittedName>
        <fullName evidence="1">Uncharacterized protein</fullName>
    </submittedName>
</protein>
<sequence length="65" mass="7408">MLLTLMVNGKNAPYISGQRKECFLRWWSLGRMLLTLVVNGKNSPVSGKNVQLHTGGQYFEYSPYN</sequence>
<evidence type="ECO:0000313" key="2">
    <source>
        <dbReference type="Proteomes" id="UP001162483"/>
    </source>
</evidence>
<dbReference type="EMBL" id="CATNWA010011489">
    <property type="protein sequence ID" value="CAI9561859.1"/>
    <property type="molecule type" value="Genomic_DNA"/>
</dbReference>
<accession>A0ABN9CQ40</accession>
<gene>
    <name evidence="1" type="ORF">SPARVUS_LOCUS5500950</name>
</gene>
<proteinExistence type="predicted"/>
<dbReference type="Proteomes" id="UP001162483">
    <property type="component" value="Unassembled WGS sequence"/>
</dbReference>
<feature type="non-terminal residue" evidence="1">
    <location>
        <position position="65"/>
    </location>
</feature>
<name>A0ABN9CQ40_9NEOB</name>
<keyword evidence="2" id="KW-1185">Reference proteome</keyword>
<reference evidence="1" key="1">
    <citation type="submission" date="2023-05" db="EMBL/GenBank/DDBJ databases">
        <authorList>
            <person name="Stuckert A."/>
        </authorList>
    </citation>
    <scope>NUCLEOTIDE SEQUENCE</scope>
</reference>